<dbReference type="Pfam" id="PF00196">
    <property type="entry name" value="GerE"/>
    <property type="match status" value="1"/>
</dbReference>
<organism evidence="6 7">
    <name type="scientific">Lentzea indica</name>
    <dbReference type="NCBI Taxonomy" id="2604800"/>
    <lineage>
        <taxon>Bacteria</taxon>
        <taxon>Bacillati</taxon>
        <taxon>Actinomycetota</taxon>
        <taxon>Actinomycetes</taxon>
        <taxon>Pseudonocardiales</taxon>
        <taxon>Pseudonocardiaceae</taxon>
        <taxon>Lentzea</taxon>
    </lineage>
</organism>
<evidence type="ECO:0000256" key="4">
    <source>
        <dbReference type="SAM" id="MobiDB-lite"/>
    </source>
</evidence>
<evidence type="ECO:0000259" key="5">
    <source>
        <dbReference type="PROSITE" id="PS50043"/>
    </source>
</evidence>
<keyword evidence="1" id="KW-0805">Transcription regulation</keyword>
<keyword evidence="3" id="KW-0804">Transcription</keyword>
<dbReference type="SMART" id="SM00421">
    <property type="entry name" value="HTH_LUXR"/>
    <property type="match status" value="1"/>
</dbReference>
<keyword evidence="7" id="KW-1185">Reference proteome</keyword>
<evidence type="ECO:0000256" key="1">
    <source>
        <dbReference type="ARBA" id="ARBA00023015"/>
    </source>
</evidence>
<dbReference type="InterPro" id="IPR016032">
    <property type="entry name" value="Sig_transdc_resp-reg_C-effctor"/>
</dbReference>
<evidence type="ECO:0000256" key="3">
    <source>
        <dbReference type="ARBA" id="ARBA00023163"/>
    </source>
</evidence>
<dbReference type="InterPro" id="IPR000792">
    <property type="entry name" value="Tscrpt_reg_LuxR_C"/>
</dbReference>
<dbReference type="SUPFAM" id="SSF46894">
    <property type="entry name" value="C-terminal effector domain of the bipartite response regulators"/>
    <property type="match status" value="1"/>
</dbReference>
<dbReference type="PANTHER" id="PTHR44688">
    <property type="entry name" value="DNA-BINDING TRANSCRIPTIONAL ACTIVATOR DEVR_DOSR"/>
    <property type="match status" value="1"/>
</dbReference>
<gene>
    <name evidence="6" type="ORF">FXN61_39410</name>
</gene>
<accession>A0ABX1FVC8</accession>
<comment type="caution">
    <text evidence="6">The sequence shown here is derived from an EMBL/GenBank/DDBJ whole genome shotgun (WGS) entry which is preliminary data.</text>
</comment>
<dbReference type="CDD" id="cd06170">
    <property type="entry name" value="LuxR_C_like"/>
    <property type="match status" value="1"/>
</dbReference>
<feature type="compositionally biased region" description="Low complexity" evidence="4">
    <location>
        <begin position="30"/>
        <end position="46"/>
    </location>
</feature>
<sequence length="410" mass="43077">MRRVDGRGRPAGGPARAVRGPATSGRHDAGGTADQAPPAPAQPRVRGPARHAHRRRALREPLVSAHQSAETAVVVPEFPRAAGERAHPPALGDGPRGPAGRAVRSHGRRRRVRLRARIRRAGGRTRRGVWCAVGEALGGAGADLRLRTTRRPGGDERAAAPARVSARELGQPHALAEALSHLAWNLLLRGHLDDARVTVDEGLSLLEGDPANAVLGDLVHTAGAIALQQGDPDRATAHFTVALTAGNDMARVDALEGMGVAAVLLSRPQRAVRLLASAMAARDAVGWVGEPWWSGQCASALSTACAELSPATADALLADGAGLTVDQAITCALEDQDSPSVLTPREWEVAGLVADGLTNREIAARQGVSARTVASHLENVRAKLDLPTRAHITAWVTRIRLESSHTLRNP</sequence>
<dbReference type="PRINTS" id="PR00038">
    <property type="entry name" value="HTHLUXR"/>
</dbReference>
<dbReference type="Gene3D" id="1.10.10.10">
    <property type="entry name" value="Winged helix-like DNA-binding domain superfamily/Winged helix DNA-binding domain"/>
    <property type="match status" value="1"/>
</dbReference>
<keyword evidence="2" id="KW-0238">DNA-binding</keyword>
<evidence type="ECO:0000256" key="2">
    <source>
        <dbReference type="ARBA" id="ARBA00023125"/>
    </source>
</evidence>
<dbReference type="Gene3D" id="1.25.40.10">
    <property type="entry name" value="Tetratricopeptide repeat domain"/>
    <property type="match status" value="1"/>
</dbReference>
<protein>
    <submittedName>
        <fullName evidence="6">Helix-turn-helix transcriptional regulator</fullName>
    </submittedName>
</protein>
<reference evidence="6 7" key="1">
    <citation type="submission" date="2019-08" db="EMBL/GenBank/DDBJ databases">
        <title>Lentzea from Indian Himalayas.</title>
        <authorList>
            <person name="Mandal S."/>
            <person name="Mallick Gupta A."/>
            <person name="Maiti P.K."/>
            <person name="Sarkar J."/>
            <person name="Mandal S."/>
        </authorList>
    </citation>
    <scope>NUCLEOTIDE SEQUENCE [LARGE SCALE GENOMIC DNA]</scope>
    <source>
        <strain evidence="6 7">PSKA42</strain>
    </source>
</reference>
<dbReference type="EMBL" id="VSRL01000254">
    <property type="protein sequence ID" value="NKE62482.1"/>
    <property type="molecule type" value="Genomic_DNA"/>
</dbReference>
<dbReference type="PANTHER" id="PTHR44688:SF16">
    <property type="entry name" value="DNA-BINDING TRANSCRIPTIONAL ACTIVATOR DEVR_DOSR"/>
    <property type="match status" value="1"/>
</dbReference>
<feature type="domain" description="HTH luxR-type" evidence="5">
    <location>
        <begin position="335"/>
        <end position="400"/>
    </location>
</feature>
<dbReference type="InterPro" id="IPR036388">
    <property type="entry name" value="WH-like_DNA-bd_sf"/>
</dbReference>
<dbReference type="InterPro" id="IPR011990">
    <property type="entry name" value="TPR-like_helical_dom_sf"/>
</dbReference>
<dbReference type="SUPFAM" id="SSF48452">
    <property type="entry name" value="TPR-like"/>
    <property type="match status" value="1"/>
</dbReference>
<feature type="compositionally biased region" description="Low complexity" evidence="4">
    <location>
        <begin position="12"/>
        <end position="22"/>
    </location>
</feature>
<evidence type="ECO:0000313" key="6">
    <source>
        <dbReference type="EMBL" id="NKE62482.1"/>
    </source>
</evidence>
<dbReference type="PROSITE" id="PS50043">
    <property type="entry name" value="HTH_LUXR_2"/>
    <property type="match status" value="1"/>
</dbReference>
<dbReference type="Proteomes" id="UP001515943">
    <property type="component" value="Unassembled WGS sequence"/>
</dbReference>
<name>A0ABX1FVC8_9PSEU</name>
<evidence type="ECO:0000313" key="7">
    <source>
        <dbReference type="Proteomes" id="UP001515943"/>
    </source>
</evidence>
<feature type="region of interest" description="Disordered" evidence="4">
    <location>
        <begin position="1"/>
        <end position="54"/>
    </location>
</feature>
<feature type="region of interest" description="Disordered" evidence="4">
    <location>
        <begin position="79"/>
        <end position="110"/>
    </location>
</feature>
<proteinExistence type="predicted"/>